<keyword evidence="2" id="KW-1133">Transmembrane helix</keyword>
<dbReference type="PROSITE" id="PS00409">
    <property type="entry name" value="PROKAR_NTER_METHYL"/>
    <property type="match status" value="1"/>
</dbReference>
<dbReference type="InterPro" id="IPR012902">
    <property type="entry name" value="N_methyl_site"/>
</dbReference>
<dbReference type="NCBIfam" id="TIGR02532">
    <property type="entry name" value="IV_pilin_GFxxxE"/>
    <property type="match status" value="1"/>
</dbReference>
<evidence type="ECO:0000313" key="3">
    <source>
        <dbReference type="EMBL" id="AZG37397.1"/>
    </source>
</evidence>
<dbReference type="Proteomes" id="UP000278855">
    <property type="component" value="Unassembled WGS sequence"/>
</dbReference>
<dbReference type="AlphaFoldDB" id="A0A3N4E1R4"/>
<evidence type="ECO:0000313" key="4">
    <source>
        <dbReference type="EMBL" id="RPA28181.1"/>
    </source>
</evidence>
<keyword evidence="2" id="KW-0472">Membrane</keyword>
<reference evidence="4" key="3">
    <citation type="submission" date="2018-11" db="EMBL/GenBank/DDBJ databases">
        <authorList>
            <person name="Hwang Y.J."/>
            <person name="Hwang C.Y."/>
        </authorList>
    </citation>
    <scope>NUCLEOTIDE SEQUENCE</scope>
    <source>
        <strain evidence="4">R106</strain>
    </source>
</reference>
<dbReference type="OrthoDB" id="5593857at2"/>
<dbReference type="Pfam" id="PF07963">
    <property type="entry name" value="N_methyl"/>
    <property type="match status" value="1"/>
</dbReference>
<evidence type="ECO:0000256" key="1">
    <source>
        <dbReference type="SAM" id="MobiDB-lite"/>
    </source>
</evidence>
<sequence>MQTQSRLKHVKRPVKGLRQGLRKGPQQRQLSQFNRGFTLIELVVGMMVIGIAIVMLTSMLFPQADRAAATLQRVRSAELAHSVMNEIWGKRYDQNTNPNGGVPACNAPSGLACSAVGLLGTDNSESRDAFNDVDDYNGLIESDNMLDSSQTYAQAYPRYKLQVTVAYLDSATKAQKLITVAVTTPANEVITYQALRSNY</sequence>
<evidence type="ECO:0000256" key="2">
    <source>
        <dbReference type="SAM" id="Phobius"/>
    </source>
</evidence>
<protein>
    <submittedName>
        <fullName evidence="4">Type II secretion system protein</fullName>
    </submittedName>
</protein>
<evidence type="ECO:0000313" key="6">
    <source>
        <dbReference type="Proteomes" id="UP000278855"/>
    </source>
</evidence>
<accession>A0A3N4E1R4</accession>
<reference evidence="6" key="2">
    <citation type="submission" date="2018-11" db="EMBL/GenBank/DDBJ databases">
        <title>Shewanella sp. R106.</title>
        <authorList>
            <person name="Hwang Y.J."/>
            <person name="Hwang C.Y."/>
        </authorList>
    </citation>
    <scope>NUCLEOTIDE SEQUENCE [LARGE SCALE GENOMIC DNA]</scope>
    <source>
        <strain evidence="6">R106</strain>
    </source>
</reference>
<feature type="transmembrane region" description="Helical" evidence="2">
    <location>
        <begin position="37"/>
        <end position="61"/>
    </location>
</feature>
<name>A0A3N4E1R4_9GAMM</name>
<dbReference type="KEGG" id="spsr:EGC80_06245"/>
<dbReference type="EMBL" id="RKKB01000008">
    <property type="protein sequence ID" value="RPA28181.1"/>
    <property type="molecule type" value="Genomic_DNA"/>
</dbReference>
<organism evidence="4 6">
    <name type="scientific">Shewanella psychromarinicola</name>
    <dbReference type="NCBI Taxonomy" id="2487742"/>
    <lineage>
        <taxon>Bacteria</taxon>
        <taxon>Pseudomonadati</taxon>
        <taxon>Pseudomonadota</taxon>
        <taxon>Gammaproteobacteria</taxon>
        <taxon>Alteromonadales</taxon>
        <taxon>Shewanellaceae</taxon>
        <taxon>Shewanella</taxon>
    </lineage>
</organism>
<dbReference type="Proteomes" id="UP000273778">
    <property type="component" value="Chromosome"/>
</dbReference>
<feature type="region of interest" description="Disordered" evidence="1">
    <location>
        <begin position="1"/>
        <end position="25"/>
    </location>
</feature>
<proteinExistence type="predicted"/>
<gene>
    <name evidence="4" type="ORF">EGC77_15575</name>
    <name evidence="3" type="ORF">EGC80_06245</name>
</gene>
<keyword evidence="2" id="KW-0812">Transmembrane</keyword>
<dbReference type="EMBL" id="CP034073">
    <property type="protein sequence ID" value="AZG37397.1"/>
    <property type="molecule type" value="Genomic_DNA"/>
</dbReference>
<feature type="compositionally biased region" description="Basic residues" evidence="1">
    <location>
        <begin position="1"/>
        <end position="15"/>
    </location>
</feature>
<reference evidence="3 5" key="1">
    <citation type="submission" date="2018-11" db="EMBL/GenBank/DDBJ databases">
        <title>Shewanella sp. M2.</title>
        <authorList>
            <person name="Hwang Y.J."/>
            <person name="Hwang C.Y."/>
        </authorList>
    </citation>
    <scope>NUCLEOTIDE SEQUENCE [LARGE SCALE GENOMIC DNA]</scope>
    <source>
        <strain evidence="3 5">M2</strain>
    </source>
</reference>
<evidence type="ECO:0000313" key="5">
    <source>
        <dbReference type="Proteomes" id="UP000273778"/>
    </source>
</evidence>
<keyword evidence="5" id="KW-1185">Reference proteome</keyword>